<evidence type="ECO:0000259" key="12">
    <source>
        <dbReference type="PROSITE" id="PS50157"/>
    </source>
</evidence>
<feature type="compositionally biased region" description="Polar residues" evidence="10">
    <location>
        <begin position="398"/>
        <end position="422"/>
    </location>
</feature>
<evidence type="ECO:0000313" key="14">
    <source>
        <dbReference type="Proteomes" id="UP001497623"/>
    </source>
</evidence>
<evidence type="ECO:0000256" key="10">
    <source>
        <dbReference type="SAM" id="MobiDB-lite"/>
    </source>
</evidence>
<evidence type="ECO:0000256" key="7">
    <source>
        <dbReference type="PROSITE-ProRule" id="PRU00042"/>
    </source>
</evidence>
<evidence type="ECO:0000259" key="11">
    <source>
        <dbReference type="PROSITE" id="PS50071"/>
    </source>
</evidence>
<feature type="domain" description="C2H2-type" evidence="12">
    <location>
        <begin position="1572"/>
        <end position="1599"/>
    </location>
</feature>
<keyword evidence="8 9" id="KW-0238">DNA-binding</keyword>
<feature type="compositionally biased region" description="Basic and acidic residues" evidence="10">
    <location>
        <begin position="663"/>
        <end position="678"/>
    </location>
</feature>
<feature type="non-terminal residue" evidence="13">
    <location>
        <position position="1863"/>
    </location>
</feature>
<comment type="subcellular location">
    <subcellularLocation>
        <location evidence="1 8 9">Nucleus</location>
    </subcellularLocation>
</comment>
<dbReference type="PROSITE" id="PS50157">
    <property type="entry name" value="ZINC_FINGER_C2H2_2"/>
    <property type="match status" value="7"/>
</dbReference>
<feature type="region of interest" description="Disordered" evidence="10">
    <location>
        <begin position="398"/>
        <end position="426"/>
    </location>
</feature>
<feature type="region of interest" description="Disordered" evidence="10">
    <location>
        <begin position="211"/>
        <end position="321"/>
    </location>
</feature>
<feature type="DNA-binding region" description="Homeobox" evidence="8">
    <location>
        <begin position="422"/>
        <end position="481"/>
    </location>
</feature>
<feature type="domain" description="C2H2-type" evidence="12">
    <location>
        <begin position="1602"/>
        <end position="1629"/>
    </location>
</feature>
<keyword evidence="14" id="KW-1185">Reference proteome</keyword>
<name>A0AAV2Q8J7_MEGNR</name>
<dbReference type="Pfam" id="PF00096">
    <property type="entry name" value="zf-C2H2"/>
    <property type="match status" value="1"/>
</dbReference>
<dbReference type="PROSITE" id="PS00028">
    <property type="entry name" value="ZINC_FINGER_C2H2_1"/>
    <property type="match status" value="7"/>
</dbReference>
<feature type="domain" description="C2H2-type" evidence="12">
    <location>
        <begin position="1177"/>
        <end position="1205"/>
    </location>
</feature>
<dbReference type="InterPro" id="IPR050888">
    <property type="entry name" value="ZnF_C2H2-type_TF"/>
</dbReference>
<dbReference type="PANTHER" id="PTHR24406">
    <property type="entry name" value="TRANSCRIPTIONAL REPRESSOR CTCFL-RELATED"/>
    <property type="match status" value="1"/>
</dbReference>
<keyword evidence="6 8" id="KW-0539">Nucleus</keyword>
<evidence type="ECO:0000256" key="4">
    <source>
        <dbReference type="ARBA" id="ARBA00022771"/>
    </source>
</evidence>
<keyword evidence="2" id="KW-0479">Metal-binding</keyword>
<evidence type="ECO:0000256" key="2">
    <source>
        <dbReference type="ARBA" id="ARBA00022723"/>
    </source>
</evidence>
<sequence length="1863" mass="210029">HAGGYHWREGEQAKEISYDTCVICDPGCSMGLHLKPRAREFGSNRSSRSSSRITIGEVLSKVPVSDVSVLEKDHTMLGNQMNHQDGLGAIGPSTSSTSLMTNTSVLRPTSPSYPPPPPKTVDPTCTSHQPILYYPSSPTHNPPPISFHDPISLSHLPISYAHCSTTHQETIKHPTSPSHLPPSSYQYQSGYSHQTLLPSPLSLNQQVNFNDQEFPHHPRSPTHPPPNPLHGPSSPPYPPPNFLHGPISPTHPPPDLPPLPISSIHSPMYPPLSYIHGPSSPTHPPPNSIHGPSSPTHPPPNLIHGPSSPTHPPPSTATQSPFLHRAIDSNHPNSLPVTSNESLYQPYAPPRFFPHPPSVPFQQNYQSSGLLHEEGNASSEPQPSCEKKNLQNIAHHSIQGTQIEQSDSNTTQKTTEEGSQINKRGKVGMTVGMSDLLTFTFQHEHFPTSVNMARLAKMMGAQWAQVRNWFTNRRLENKKAGVHFRDKTLNYCPYCRIQLKAPKEQKAHLFDPEHIKNVLGVEFQGSKDDPDSKKKIFWKKFPDDVDAFSKISGAKILAVGYSDNSCMKPEEGPSEDLNETPTKETNVCKEVKIEVKQENPDIKQESEEFITASLEEEIECIVPTSSNISEENQSSTQDISMTYVSVNKRMAGGKVIKPIKVADNQDSKKDKESTEKGGCRNGQGIGFNLDINQEPKQKDSLSSSPRTKADMREDLRRSEKTFASKQKYELATKREKLSNQNSVINVRLQESKSSHKINAMLPDIAVRYHKESKIKAEGSQLYRAVLKQSILCHEDNLIVGYQCPNCPKVFHTEWMMMKHSLTHFEFQCEICENSFNCLADLQNHLHEHLTLAFESDYHSQFSCNICHSLQCVCAEQNVCKPCITPKNYSKPQTAKRSKKTFITKPNKGPNDHLKVTLGSYKRKLFPNHYKESKEYRKTMFSSTKNQSDLENDHSSSQLRLLKNIQPLPNESNIQKQSCKIYTSVSKPEEFVGIKNKESSHADFSKENSPLFVPRTSKASNIRDKSKNENSSVHQIEIHKQNSSGEYIPTSLVPEISNEVEDSKKHGPTTRVPQISYELAVRKKRGRKPGGANGKNSSGNIYKDADYYYLCEMCDSTFLSKAELNEHMFFHRLKSRSRRGDKRPIRGAPLEGSEEPITKKVKIGQDVETIDIGGFERFKCPLCKGHFASIQDLNRHRTQAHAQQDEIKTEGGTIEVLKCSYCDKLYRRERELLRHLKHGCKGTPKELMDQLNEGKSLYAININSGKPPFTIVIQDATRSASTPILNMQEGPIVCLYCGKVVKRMREMKRHVSVFCRKVPKNVKMKVSKGVSLLDLGFKILKNEINTDEMKDYNSKEYDDSLVIKNEPIETISEPSTSENISNSEGIAKKNVFLKSHPKSTPQKSKWELEALRSISENSSISKTYTGNSNSNTYTGNSISKAPVTRGPYRYGQCPYCKMFYTKQYILNHVKEKCPELSDEYKSKIKGVTSIEQAFEILNVEEQRDDLSETIKVIDDSPETIEEEESPEEQYVNAELDKDDYDYDPIEDAREHNVSLGDMKPTGIAETKLSGQGNTCRKCGEMYSSQAKLIAHSSVHHGPKKNMYRCRLCNAKLQKYRQLREHVWEHTKESPYRCHVCKSTFSASDNLILHLNTQHKYFDINEKSLYKWLPGKYGQYRTISDIGGYTDSSNMLSCDDNLKFDSGNNDKPQENVANIMYDKSEKEEIKDITDYDLDMVISEITKTERIKLPGNKHVKISAADSKMLIEGLLQTKRYLMNMRNIKSSNTNTSDASEECIGNNTEGGSAKNINRKKKDNLNIKKNSNFKDKVLDKRTSKSPCKSLTLEDTGETLDSVVETVQINDSDLS</sequence>
<dbReference type="Gene3D" id="1.10.10.60">
    <property type="entry name" value="Homeodomain-like"/>
    <property type="match status" value="1"/>
</dbReference>
<dbReference type="Proteomes" id="UP001497623">
    <property type="component" value="Unassembled WGS sequence"/>
</dbReference>
<dbReference type="Gene3D" id="3.30.160.60">
    <property type="entry name" value="Classic Zinc Finger"/>
    <property type="match status" value="4"/>
</dbReference>
<dbReference type="SMART" id="SM00355">
    <property type="entry name" value="ZnF_C2H2"/>
    <property type="match status" value="10"/>
</dbReference>
<feature type="region of interest" description="Disordered" evidence="10">
    <location>
        <begin position="1782"/>
        <end position="1812"/>
    </location>
</feature>
<dbReference type="InterPro" id="IPR001356">
    <property type="entry name" value="HD"/>
</dbReference>
<organism evidence="13 14">
    <name type="scientific">Meganyctiphanes norvegica</name>
    <name type="common">Northern krill</name>
    <name type="synonym">Thysanopoda norvegica</name>
    <dbReference type="NCBI Taxonomy" id="48144"/>
    <lineage>
        <taxon>Eukaryota</taxon>
        <taxon>Metazoa</taxon>
        <taxon>Ecdysozoa</taxon>
        <taxon>Arthropoda</taxon>
        <taxon>Crustacea</taxon>
        <taxon>Multicrustacea</taxon>
        <taxon>Malacostraca</taxon>
        <taxon>Eumalacostraca</taxon>
        <taxon>Eucarida</taxon>
        <taxon>Euphausiacea</taxon>
        <taxon>Euphausiidae</taxon>
        <taxon>Meganyctiphanes</taxon>
    </lineage>
</organism>
<dbReference type="Pfam" id="PF00046">
    <property type="entry name" value="Homeodomain"/>
    <property type="match status" value="1"/>
</dbReference>
<accession>A0AAV2Q8J7</accession>
<proteinExistence type="predicted"/>
<evidence type="ECO:0000256" key="5">
    <source>
        <dbReference type="ARBA" id="ARBA00022833"/>
    </source>
</evidence>
<dbReference type="SUPFAM" id="SSF57667">
    <property type="entry name" value="beta-beta-alpha zinc fingers"/>
    <property type="match status" value="4"/>
</dbReference>
<reference evidence="13 14" key="1">
    <citation type="submission" date="2024-05" db="EMBL/GenBank/DDBJ databases">
        <authorList>
            <person name="Wallberg A."/>
        </authorList>
    </citation>
    <scope>NUCLEOTIDE SEQUENCE [LARGE SCALE GENOMIC DNA]</scope>
</reference>
<feature type="compositionally biased region" description="Low complexity" evidence="10">
    <location>
        <begin position="173"/>
        <end position="190"/>
    </location>
</feature>
<keyword evidence="5" id="KW-0862">Zinc</keyword>
<feature type="non-terminal residue" evidence="13">
    <location>
        <position position="1"/>
    </location>
</feature>
<feature type="domain" description="Homeobox" evidence="11">
    <location>
        <begin position="420"/>
        <end position="480"/>
    </location>
</feature>
<evidence type="ECO:0000256" key="3">
    <source>
        <dbReference type="ARBA" id="ARBA00022737"/>
    </source>
</evidence>
<feature type="domain" description="C2H2-type" evidence="12">
    <location>
        <begin position="801"/>
        <end position="823"/>
    </location>
</feature>
<evidence type="ECO:0000256" key="6">
    <source>
        <dbReference type="ARBA" id="ARBA00023242"/>
    </source>
</evidence>
<feature type="domain" description="C2H2-type" evidence="12">
    <location>
        <begin position="1108"/>
        <end position="1135"/>
    </location>
</feature>
<dbReference type="GO" id="GO:0003677">
    <property type="term" value="F:DNA binding"/>
    <property type="evidence" value="ECO:0007669"/>
    <property type="project" value="UniProtKB-UniRule"/>
</dbReference>
<dbReference type="GO" id="GO:0005634">
    <property type="term" value="C:nucleus"/>
    <property type="evidence" value="ECO:0007669"/>
    <property type="project" value="UniProtKB-SubCell"/>
</dbReference>
<gene>
    <name evidence="13" type="ORF">MNOR_LOCUS9487</name>
</gene>
<feature type="compositionally biased region" description="Pro residues" evidence="10">
    <location>
        <begin position="221"/>
        <end position="241"/>
    </location>
</feature>
<evidence type="ECO:0000256" key="8">
    <source>
        <dbReference type="PROSITE-ProRule" id="PRU00108"/>
    </source>
</evidence>
<evidence type="ECO:0000256" key="1">
    <source>
        <dbReference type="ARBA" id="ARBA00004123"/>
    </source>
</evidence>
<feature type="region of interest" description="Disordered" evidence="10">
    <location>
        <begin position="661"/>
        <end position="722"/>
    </location>
</feature>
<dbReference type="SUPFAM" id="SSF46689">
    <property type="entry name" value="Homeodomain-like"/>
    <property type="match status" value="1"/>
</dbReference>
<feature type="domain" description="C2H2-type" evidence="12">
    <location>
        <begin position="1630"/>
        <end position="1653"/>
    </location>
</feature>
<dbReference type="InterPro" id="IPR013087">
    <property type="entry name" value="Znf_C2H2_type"/>
</dbReference>
<dbReference type="PROSITE" id="PS50071">
    <property type="entry name" value="HOMEOBOX_2"/>
    <property type="match status" value="1"/>
</dbReference>
<evidence type="ECO:0000256" key="9">
    <source>
        <dbReference type="RuleBase" id="RU000682"/>
    </source>
</evidence>
<dbReference type="InterPro" id="IPR036236">
    <property type="entry name" value="Znf_C2H2_sf"/>
</dbReference>
<keyword evidence="8 9" id="KW-0371">Homeobox</keyword>
<keyword evidence="4 7" id="KW-0863">Zinc-finger</keyword>
<feature type="compositionally biased region" description="Pro residues" evidence="10">
    <location>
        <begin position="249"/>
        <end position="260"/>
    </location>
</feature>
<dbReference type="EMBL" id="CAXKWB010004601">
    <property type="protein sequence ID" value="CAL4074388.1"/>
    <property type="molecule type" value="Genomic_DNA"/>
</dbReference>
<comment type="caution">
    <text evidence="13">The sequence shown here is derived from an EMBL/GenBank/DDBJ whole genome shotgun (WGS) entry which is preliminary data.</text>
</comment>
<keyword evidence="3" id="KW-0677">Repeat</keyword>
<feature type="compositionally biased region" description="Basic and acidic residues" evidence="10">
    <location>
        <begin position="707"/>
        <end position="722"/>
    </location>
</feature>
<feature type="domain" description="C2H2-type" evidence="12">
    <location>
        <begin position="826"/>
        <end position="848"/>
    </location>
</feature>
<protein>
    <submittedName>
        <fullName evidence="13">Uncharacterized protein</fullName>
    </submittedName>
</protein>
<dbReference type="CDD" id="cd00086">
    <property type="entry name" value="homeodomain"/>
    <property type="match status" value="1"/>
</dbReference>
<evidence type="ECO:0000313" key="13">
    <source>
        <dbReference type="EMBL" id="CAL4074388.1"/>
    </source>
</evidence>
<feature type="region of interest" description="Disordered" evidence="10">
    <location>
        <begin position="167"/>
        <end position="190"/>
    </location>
</feature>
<dbReference type="InterPro" id="IPR009057">
    <property type="entry name" value="Homeodomain-like_sf"/>
</dbReference>
<dbReference type="GO" id="GO:0008270">
    <property type="term" value="F:zinc ion binding"/>
    <property type="evidence" value="ECO:0007669"/>
    <property type="project" value="UniProtKB-KW"/>
</dbReference>